<proteinExistence type="predicted"/>
<dbReference type="GO" id="GO:0043067">
    <property type="term" value="P:regulation of programmed cell death"/>
    <property type="evidence" value="ECO:0007669"/>
    <property type="project" value="TreeGrafter"/>
</dbReference>
<protein>
    <submittedName>
        <fullName evidence="5">Putative BOI-related E3 ubiquitin-protein ligase 3</fullName>
    </submittedName>
</protein>
<organism evidence="5 6">
    <name type="scientific">Carex littledalei</name>
    <dbReference type="NCBI Taxonomy" id="544730"/>
    <lineage>
        <taxon>Eukaryota</taxon>
        <taxon>Viridiplantae</taxon>
        <taxon>Streptophyta</taxon>
        <taxon>Embryophyta</taxon>
        <taxon>Tracheophyta</taxon>
        <taxon>Spermatophyta</taxon>
        <taxon>Magnoliopsida</taxon>
        <taxon>Liliopsida</taxon>
        <taxon>Poales</taxon>
        <taxon>Cyperaceae</taxon>
        <taxon>Cyperoideae</taxon>
        <taxon>Cariceae</taxon>
        <taxon>Carex</taxon>
        <taxon>Carex subgen. Euthyceras</taxon>
    </lineage>
</organism>
<dbReference type="PANTHER" id="PTHR42647:SF12">
    <property type="entry name" value="BOI-RELATED E3 UBIQUITIN-PROTEIN LIGASE 2-RELATED"/>
    <property type="match status" value="1"/>
</dbReference>
<comment type="caution">
    <text evidence="5">The sequence shown here is derived from an EMBL/GenBank/DDBJ whole genome shotgun (WGS) entry which is preliminary data.</text>
</comment>
<feature type="compositionally biased region" description="Basic and acidic residues" evidence="4">
    <location>
        <begin position="180"/>
        <end position="190"/>
    </location>
</feature>
<gene>
    <name evidence="5" type="ORF">FCM35_KLT01431</name>
</gene>
<dbReference type="GO" id="GO:0008270">
    <property type="term" value="F:zinc ion binding"/>
    <property type="evidence" value="ECO:0007669"/>
    <property type="project" value="UniProtKB-KW"/>
</dbReference>
<evidence type="ECO:0000256" key="1">
    <source>
        <dbReference type="ARBA" id="ARBA00022723"/>
    </source>
</evidence>
<keyword evidence="3" id="KW-0862">Zinc</keyword>
<dbReference type="EMBL" id="SWLB01000010">
    <property type="protein sequence ID" value="KAF3333740.1"/>
    <property type="molecule type" value="Genomic_DNA"/>
</dbReference>
<reference evidence="5" key="1">
    <citation type="submission" date="2020-01" db="EMBL/GenBank/DDBJ databases">
        <title>Genome sequence of Kobresia littledalei, the first chromosome-level genome in the family Cyperaceae.</title>
        <authorList>
            <person name="Qu G."/>
        </authorList>
    </citation>
    <scope>NUCLEOTIDE SEQUENCE</scope>
    <source>
        <strain evidence="5">C.B.Clarke</strain>
        <tissue evidence="5">Leaf</tissue>
    </source>
</reference>
<evidence type="ECO:0000256" key="4">
    <source>
        <dbReference type="SAM" id="MobiDB-lite"/>
    </source>
</evidence>
<keyword evidence="2" id="KW-0863">Zinc-finger</keyword>
<dbReference type="PANTHER" id="PTHR42647">
    <property type="entry name" value="SBP (S-RIBONUCLEASE BINDING PROTEIN) FAMILY PROTEIN"/>
    <property type="match status" value="1"/>
</dbReference>
<evidence type="ECO:0000256" key="3">
    <source>
        <dbReference type="ARBA" id="ARBA00022833"/>
    </source>
</evidence>
<sequence length="190" mass="22258">MVTPNMYNAYPRGTMAVKSHNPHLRTYKRSEDMATNFAPNTNGESRKRSREVLCEINSCVNQEMLEIYQTVLQCIEKFRIEMSELLRQKINNIYMVTRSEISKKLKMKDEEREIIVQTNRNLEERIYNLVTEANQWRNIAEVNVSEANKLRADLHEVLTNIREEKADQQIPEAESCCSGGEKEEQKELKS</sequence>
<dbReference type="OrthoDB" id="1711136at2759"/>
<dbReference type="Proteomes" id="UP000623129">
    <property type="component" value="Unassembled WGS sequence"/>
</dbReference>
<evidence type="ECO:0000313" key="6">
    <source>
        <dbReference type="Proteomes" id="UP000623129"/>
    </source>
</evidence>
<dbReference type="GO" id="GO:0004842">
    <property type="term" value="F:ubiquitin-protein transferase activity"/>
    <property type="evidence" value="ECO:0007669"/>
    <property type="project" value="TreeGrafter"/>
</dbReference>
<keyword evidence="6" id="KW-1185">Reference proteome</keyword>
<accession>A0A833QTL5</accession>
<dbReference type="AlphaFoldDB" id="A0A833QTL5"/>
<evidence type="ECO:0000313" key="5">
    <source>
        <dbReference type="EMBL" id="KAF3333740.1"/>
    </source>
</evidence>
<evidence type="ECO:0000256" key="2">
    <source>
        <dbReference type="ARBA" id="ARBA00022771"/>
    </source>
</evidence>
<feature type="region of interest" description="Disordered" evidence="4">
    <location>
        <begin position="165"/>
        <end position="190"/>
    </location>
</feature>
<keyword evidence="1" id="KW-0479">Metal-binding</keyword>
<name>A0A833QTL5_9POAL</name>